<organism evidence="1">
    <name type="scientific">mine drainage metagenome</name>
    <dbReference type="NCBI Taxonomy" id="410659"/>
    <lineage>
        <taxon>unclassified sequences</taxon>
        <taxon>metagenomes</taxon>
        <taxon>ecological metagenomes</taxon>
    </lineage>
</organism>
<protein>
    <submittedName>
        <fullName evidence="1">Uncharacterized protein</fullName>
    </submittedName>
</protein>
<proteinExistence type="predicted"/>
<dbReference type="AlphaFoldDB" id="A0A1J5R320"/>
<name>A0A1J5R320_9ZZZZ</name>
<dbReference type="EMBL" id="MLJW01000478">
    <property type="protein sequence ID" value="OIQ86455.1"/>
    <property type="molecule type" value="Genomic_DNA"/>
</dbReference>
<reference evidence="1" key="1">
    <citation type="submission" date="2016-10" db="EMBL/GenBank/DDBJ databases">
        <title>Sequence of Gallionella enrichment culture.</title>
        <authorList>
            <person name="Poehlein A."/>
            <person name="Muehling M."/>
            <person name="Daniel R."/>
        </authorList>
    </citation>
    <scope>NUCLEOTIDE SEQUENCE</scope>
</reference>
<gene>
    <name evidence="1" type="ORF">GALL_316890</name>
</gene>
<comment type="caution">
    <text evidence="1">The sequence shown here is derived from an EMBL/GenBank/DDBJ whole genome shotgun (WGS) entry which is preliminary data.</text>
</comment>
<sequence>MISSKKTVASVSFLSDRTISMDVEEVTSIDLGQPMEVEPGKWFAELIVRSGNGILSVQMLADTPDRFQVITAEKEEN</sequence>
<evidence type="ECO:0000313" key="1">
    <source>
        <dbReference type="EMBL" id="OIQ86455.1"/>
    </source>
</evidence>
<accession>A0A1J5R320</accession>